<name>A0ACB9N2E0_9MYRT</name>
<evidence type="ECO:0000313" key="1">
    <source>
        <dbReference type="EMBL" id="KAI4330748.1"/>
    </source>
</evidence>
<gene>
    <name evidence="1" type="ORF">MLD38_029005</name>
</gene>
<accession>A0ACB9N2E0</accession>
<reference evidence="2" key="1">
    <citation type="journal article" date="2023" name="Front. Plant Sci.">
        <title>Chromosomal-level genome assembly of Melastoma candidum provides insights into trichome evolution.</title>
        <authorList>
            <person name="Zhong Y."/>
            <person name="Wu W."/>
            <person name="Sun C."/>
            <person name="Zou P."/>
            <person name="Liu Y."/>
            <person name="Dai S."/>
            <person name="Zhou R."/>
        </authorList>
    </citation>
    <scope>NUCLEOTIDE SEQUENCE [LARGE SCALE GENOMIC DNA]</scope>
</reference>
<comment type="caution">
    <text evidence="1">The sequence shown here is derived from an EMBL/GenBank/DDBJ whole genome shotgun (WGS) entry which is preliminary data.</text>
</comment>
<dbReference type="Proteomes" id="UP001057402">
    <property type="component" value="Chromosome 8"/>
</dbReference>
<evidence type="ECO:0000313" key="2">
    <source>
        <dbReference type="Proteomes" id="UP001057402"/>
    </source>
</evidence>
<dbReference type="EMBL" id="CM042887">
    <property type="protein sequence ID" value="KAI4330748.1"/>
    <property type="molecule type" value="Genomic_DNA"/>
</dbReference>
<sequence length="383" mass="41917">MAKYRDDPRLIFWLCDDRIVDSRGGGEEEEEEEEEEEALSLSGLPVELGQNDRPCQDDDGNSLDGSESGSESDFEFGLGSVEMRTADDLFFQGRILPLLRDDSGAPSLVNKSLGKSPGFPTVDTVSRSDSMESGSIGQFLSTSSRSSSKGSQHSSSGSSSSTTTSFGSSRAMHYSSSTSCLFRSCQSPGPQTGFPGSNKTALLRGNKIRSKSHRSSASSLSSSSMMWEFFRPGLVRTPDIELHILKTRIGNNSNSNNNNICDDYNKEGRGKKNQKKGLRGFGLLGGCKCTDHSVSTNMVLPRNDSSRIRSRRKSNVASGEEEELRRKLMELIETKDSRMTKPKAKKGVGKNHRDHDHRVSSPRHRRTFEWVKELPQAAAGGGG</sequence>
<protein>
    <submittedName>
        <fullName evidence="1">Uncharacterized protein</fullName>
    </submittedName>
</protein>
<organism evidence="1 2">
    <name type="scientific">Melastoma candidum</name>
    <dbReference type="NCBI Taxonomy" id="119954"/>
    <lineage>
        <taxon>Eukaryota</taxon>
        <taxon>Viridiplantae</taxon>
        <taxon>Streptophyta</taxon>
        <taxon>Embryophyta</taxon>
        <taxon>Tracheophyta</taxon>
        <taxon>Spermatophyta</taxon>
        <taxon>Magnoliopsida</taxon>
        <taxon>eudicotyledons</taxon>
        <taxon>Gunneridae</taxon>
        <taxon>Pentapetalae</taxon>
        <taxon>rosids</taxon>
        <taxon>malvids</taxon>
        <taxon>Myrtales</taxon>
        <taxon>Melastomataceae</taxon>
        <taxon>Melastomatoideae</taxon>
        <taxon>Melastomateae</taxon>
        <taxon>Melastoma</taxon>
    </lineage>
</organism>
<proteinExistence type="predicted"/>
<keyword evidence="2" id="KW-1185">Reference proteome</keyword>